<keyword evidence="3" id="KW-0675">Receptor</keyword>
<dbReference type="Gene3D" id="3.40.190.10">
    <property type="entry name" value="Periplasmic binding protein-like II"/>
    <property type="match status" value="1"/>
</dbReference>
<gene>
    <name evidence="3" type="ORF">DES41_10141</name>
</gene>
<proteinExistence type="inferred from homology"/>
<protein>
    <submittedName>
        <fullName evidence="3">Tripartite-type tricarboxylate transporter receptor subunit TctC</fullName>
    </submittedName>
</protein>
<dbReference type="Pfam" id="PF03401">
    <property type="entry name" value="TctC"/>
    <property type="match status" value="1"/>
</dbReference>
<dbReference type="Proteomes" id="UP000252884">
    <property type="component" value="Unassembled WGS sequence"/>
</dbReference>
<reference evidence="3 4" key="1">
    <citation type="submission" date="2018-07" db="EMBL/GenBank/DDBJ databases">
        <title>Genomic Encyclopedia of Type Strains, Phase IV (KMG-IV): sequencing the most valuable type-strain genomes for metagenomic binning, comparative biology and taxonomic classification.</title>
        <authorList>
            <person name="Goeker M."/>
        </authorList>
    </citation>
    <scope>NUCLEOTIDE SEQUENCE [LARGE SCALE GENOMIC DNA]</scope>
    <source>
        <strain evidence="3 4">DSM 21634</strain>
    </source>
</reference>
<comment type="caution">
    <text evidence="3">The sequence shown here is derived from an EMBL/GenBank/DDBJ whole genome shotgun (WGS) entry which is preliminary data.</text>
</comment>
<evidence type="ECO:0000256" key="2">
    <source>
        <dbReference type="SAM" id="SignalP"/>
    </source>
</evidence>
<dbReference type="PROSITE" id="PS51318">
    <property type="entry name" value="TAT"/>
    <property type="match status" value="1"/>
</dbReference>
<dbReference type="AlphaFoldDB" id="A0A368Y6U2"/>
<comment type="similarity">
    <text evidence="1">Belongs to the UPF0065 (bug) family.</text>
</comment>
<keyword evidence="2" id="KW-0732">Signal</keyword>
<dbReference type="SUPFAM" id="SSF53850">
    <property type="entry name" value="Periplasmic binding protein-like II"/>
    <property type="match status" value="1"/>
</dbReference>
<evidence type="ECO:0000256" key="1">
    <source>
        <dbReference type="ARBA" id="ARBA00006987"/>
    </source>
</evidence>
<sequence>MQTTHRHLSRRQLLAAGAGLAALDATGAQAQTADFPNRPIRIVLPFPPGTVNDAVLRLVGEGLTQRWKQPIVIDNRPGASSIIGTDLVAKSAPDGYTLLANITLVVQNPALRKKLPYAFNELRAVTQFNRQQLPVFVRADLPVQSVTQLLELARAQPGKINFATWGLGSTAHLLQEKMRVDNGAPMTHVPYKGGADIIKALLSGEADVAVADLLSPDAHFKSGKLRVIGVTGPVRLPNMPNVQTLQEAGVTGFDGYNWLGLFAPARTPDAVVRRIAEDINAVQADPSLTRRFMEEMYVTPSATTPEQFAQIVDRDLQTWTSVIRRVGITLD</sequence>
<dbReference type="PIRSF" id="PIRSF017082">
    <property type="entry name" value="YflP"/>
    <property type="match status" value="1"/>
</dbReference>
<dbReference type="Gene3D" id="3.40.190.150">
    <property type="entry name" value="Bordetella uptake gene, domain 1"/>
    <property type="match status" value="1"/>
</dbReference>
<dbReference type="PANTHER" id="PTHR42928">
    <property type="entry name" value="TRICARBOXYLATE-BINDING PROTEIN"/>
    <property type="match status" value="1"/>
</dbReference>
<keyword evidence="4" id="KW-1185">Reference proteome</keyword>
<name>A0A368Y6U2_9BURK</name>
<dbReference type="RefSeq" id="WP_114464840.1">
    <property type="nucleotide sequence ID" value="NZ_QPJK01000001.1"/>
</dbReference>
<dbReference type="InterPro" id="IPR042100">
    <property type="entry name" value="Bug_dom1"/>
</dbReference>
<dbReference type="CDD" id="cd07012">
    <property type="entry name" value="PBP2_Bug_TTT"/>
    <property type="match status" value="1"/>
</dbReference>
<dbReference type="InterPro" id="IPR005064">
    <property type="entry name" value="BUG"/>
</dbReference>
<dbReference type="EMBL" id="QPJK01000001">
    <property type="protein sequence ID" value="RCW75449.1"/>
    <property type="molecule type" value="Genomic_DNA"/>
</dbReference>
<dbReference type="OrthoDB" id="8627412at2"/>
<dbReference type="InterPro" id="IPR006311">
    <property type="entry name" value="TAT_signal"/>
</dbReference>
<organism evidence="3 4">
    <name type="scientific">Pseudorhodoferax soli</name>
    <dbReference type="NCBI Taxonomy" id="545864"/>
    <lineage>
        <taxon>Bacteria</taxon>
        <taxon>Pseudomonadati</taxon>
        <taxon>Pseudomonadota</taxon>
        <taxon>Betaproteobacteria</taxon>
        <taxon>Burkholderiales</taxon>
        <taxon>Comamonadaceae</taxon>
    </lineage>
</organism>
<evidence type="ECO:0000313" key="4">
    <source>
        <dbReference type="Proteomes" id="UP000252884"/>
    </source>
</evidence>
<feature type="chain" id="PRO_5016588864" evidence="2">
    <location>
        <begin position="31"/>
        <end position="331"/>
    </location>
</feature>
<accession>A0A368Y6U2</accession>
<evidence type="ECO:0000313" key="3">
    <source>
        <dbReference type="EMBL" id="RCW75449.1"/>
    </source>
</evidence>
<feature type="signal peptide" evidence="2">
    <location>
        <begin position="1"/>
        <end position="30"/>
    </location>
</feature>
<dbReference type="PANTHER" id="PTHR42928:SF5">
    <property type="entry name" value="BLR1237 PROTEIN"/>
    <property type="match status" value="1"/>
</dbReference>